<feature type="transmembrane region" description="Helical" evidence="1">
    <location>
        <begin position="54"/>
        <end position="73"/>
    </location>
</feature>
<comment type="caution">
    <text evidence="3">The sequence shown here is derived from an EMBL/GenBank/DDBJ whole genome shotgun (WGS) entry which is preliminary data.</text>
</comment>
<dbReference type="Proteomes" id="UP001150238">
    <property type="component" value="Unassembled WGS sequence"/>
</dbReference>
<dbReference type="InterPro" id="IPR045340">
    <property type="entry name" value="DUF6533"/>
</dbReference>
<dbReference type="Pfam" id="PF20151">
    <property type="entry name" value="DUF6533"/>
    <property type="match status" value="1"/>
</dbReference>
<feature type="domain" description="DUF6533" evidence="2">
    <location>
        <begin position="20"/>
        <end position="65"/>
    </location>
</feature>
<sequence length="305" mass="34475">MNCIILDKLPPLMARMSENYAVAASSMLWIADHVETLPTEFTSIWKRKITGASILFLVNKYVFLLFIVFGAILDLPGNGTNRQCQVVYILTEACASVSLVATNVIFALRVYAMYNKNGVIITVAIVFIISRFVLDVWVNQLAIPFVALGYDIFIFLLTAFKTLKQALAMRKLAQSSITQVIIRDGKYCIVIFFAKTKTIFNRNVLKLWHHSLTCESILNFEKLSNQFYRLPNLLISRLMLNLCTFSEPRTTTSTISRGQHTQMSSLNFASNRMLGNIGAPLDDGSLDNEYVEELEEIEVGTIERE</sequence>
<dbReference type="EMBL" id="JANVFS010000047">
    <property type="protein sequence ID" value="KAJ4465976.1"/>
    <property type="molecule type" value="Genomic_DNA"/>
</dbReference>
<feature type="transmembrane region" description="Helical" evidence="1">
    <location>
        <begin position="85"/>
        <end position="106"/>
    </location>
</feature>
<accession>A0A9W9DEU3</accession>
<reference evidence="3" key="2">
    <citation type="journal article" date="2023" name="Proc. Natl. Acad. Sci. U.S.A.">
        <title>A global phylogenomic analysis of the shiitake genus Lentinula.</title>
        <authorList>
            <person name="Sierra-Patev S."/>
            <person name="Min B."/>
            <person name="Naranjo-Ortiz M."/>
            <person name="Looney B."/>
            <person name="Konkel Z."/>
            <person name="Slot J.C."/>
            <person name="Sakamoto Y."/>
            <person name="Steenwyk J.L."/>
            <person name="Rokas A."/>
            <person name="Carro J."/>
            <person name="Camarero S."/>
            <person name="Ferreira P."/>
            <person name="Molpeceres G."/>
            <person name="Ruiz-Duenas F.J."/>
            <person name="Serrano A."/>
            <person name="Henrissat B."/>
            <person name="Drula E."/>
            <person name="Hughes K.W."/>
            <person name="Mata J.L."/>
            <person name="Ishikawa N.K."/>
            <person name="Vargas-Isla R."/>
            <person name="Ushijima S."/>
            <person name="Smith C.A."/>
            <person name="Donoghue J."/>
            <person name="Ahrendt S."/>
            <person name="Andreopoulos W."/>
            <person name="He G."/>
            <person name="LaButti K."/>
            <person name="Lipzen A."/>
            <person name="Ng V."/>
            <person name="Riley R."/>
            <person name="Sandor L."/>
            <person name="Barry K."/>
            <person name="Martinez A.T."/>
            <person name="Xiao Y."/>
            <person name="Gibbons J.G."/>
            <person name="Terashima K."/>
            <person name="Grigoriev I.V."/>
            <person name="Hibbett D."/>
        </authorList>
    </citation>
    <scope>NUCLEOTIDE SEQUENCE</scope>
    <source>
        <strain evidence="3">Sp2 HRB7682 ss15</strain>
    </source>
</reference>
<evidence type="ECO:0000313" key="3">
    <source>
        <dbReference type="EMBL" id="KAJ4465976.1"/>
    </source>
</evidence>
<organism evidence="3 4">
    <name type="scientific">Lentinula lateritia</name>
    <dbReference type="NCBI Taxonomy" id="40482"/>
    <lineage>
        <taxon>Eukaryota</taxon>
        <taxon>Fungi</taxon>
        <taxon>Dikarya</taxon>
        <taxon>Basidiomycota</taxon>
        <taxon>Agaricomycotina</taxon>
        <taxon>Agaricomycetes</taxon>
        <taxon>Agaricomycetidae</taxon>
        <taxon>Agaricales</taxon>
        <taxon>Marasmiineae</taxon>
        <taxon>Omphalotaceae</taxon>
        <taxon>Lentinula</taxon>
    </lineage>
</organism>
<keyword evidence="1" id="KW-0812">Transmembrane</keyword>
<proteinExistence type="predicted"/>
<feature type="transmembrane region" description="Helical" evidence="1">
    <location>
        <begin position="118"/>
        <end position="134"/>
    </location>
</feature>
<feature type="transmembrane region" description="Helical" evidence="1">
    <location>
        <begin position="140"/>
        <end position="160"/>
    </location>
</feature>
<evidence type="ECO:0000259" key="2">
    <source>
        <dbReference type="Pfam" id="PF20151"/>
    </source>
</evidence>
<keyword evidence="1" id="KW-0472">Membrane</keyword>
<reference evidence="3" key="1">
    <citation type="submission" date="2022-08" db="EMBL/GenBank/DDBJ databases">
        <authorList>
            <consortium name="DOE Joint Genome Institute"/>
            <person name="Min B."/>
            <person name="Riley R."/>
            <person name="Sierra-Patev S."/>
            <person name="Naranjo-Ortiz M."/>
            <person name="Looney B."/>
            <person name="Konkel Z."/>
            <person name="Slot J.C."/>
            <person name="Sakamoto Y."/>
            <person name="Steenwyk J.L."/>
            <person name="Rokas A."/>
            <person name="Carro J."/>
            <person name="Camarero S."/>
            <person name="Ferreira P."/>
            <person name="Molpeceres G."/>
            <person name="Ruiz-Duenas F.J."/>
            <person name="Serrano A."/>
            <person name="Henrissat B."/>
            <person name="Drula E."/>
            <person name="Hughes K.W."/>
            <person name="Mata J.L."/>
            <person name="Ishikawa N.K."/>
            <person name="Vargas-Isla R."/>
            <person name="Ushijima S."/>
            <person name="Smith C.A."/>
            <person name="Ahrendt S."/>
            <person name="Andreopoulos W."/>
            <person name="He G."/>
            <person name="Labutti K."/>
            <person name="Lipzen A."/>
            <person name="Ng V."/>
            <person name="Sandor L."/>
            <person name="Barry K."/>
            <person name="Martinez A.T."/>
            <person name="Xiao Y."/>
            <person name="Gibbons J.G."/>
            <person name="Terashima K."/>
            <person name="Hibbett D.S."/>
            <person name="Grigoriev I.V."/>
        </authorList>
    </citation>
    <scope>NUCLEOTIDE SEQUENCE</scope>
    <source>
        <strain evidence="3">Sp2 HRB7682 ss15</strain>
    </source>
</reference>
<protein>
    <recommendedName>
        <fullName evidence="2">DUF6533 domain-containing protein</fullName>
    </recommendedName>
</protein>
<gene>
    <name evidence="3" type="ORF">C8J55DRAFT_440206</name>
</gene>
<evidence type="ECO:0000313" key="4">
    <source>
        <dbReference type="Proteomes" id="UP001150238"/>
    </source>
</evidence>
<name>A0A9W9DEU3_9AGAR</name>
<keyword evidence="1" id="KW-1133">Transmembrane helix</keyword>
<dbReference type="AlphaFoldDB" id="A0A9W9DEU3"/>
<evidence type="ECO:0000256" key="1">
    <source>
        <dbReference type="SAM" id="Phobius"/>
    </source>
</evidence>